<keyword evidence="3 8" id="KW-0436">Ligase</keyword>
<dbReference type="NCBIfam" id="TIGR02432">
    <property type="entry name" value="lysidine_TilS_N"/>
    <property type="match status" value="1"/>
</dbReference>
<dbReference type="GO" id="GO:0005737">
    <property type="term" value="C:cytoplasm"/>
    <property type="evidence" value="ECO:0007669"/>
    <property type="project" value="UniProtKB-SubCell"/>
</dbReference>
<dbReference type="PANTHER" id="PTHR43033:SF1">
    <property type="entry name" value="TRNA(ILE)-LYSIDINE SYNTHASE-RELATED"/>
    <property type="match status" value="1"/>
</dbReference>
<comment type="domain">
    <text evidence="8">The N-terminal region contains the highly conserved SGGXDS motif, predicted to be a P-loop motif involved in ATP binding.</text>
</comment>
<evidence type="ECO:0000313" key="10">
    <source>
        <dbReference type="EMBL" id="SFF46261.1"/>
    </source>
</evidence>
<dbReference type="InterPro" id="IPR014729">
    <property type="entry name" value="Rossmann-like_a/b/a_fold"/>
</dbReference>
<dbReference type="Pfam" id="PF11734">
    <property type="entry name" value="TilS_C"/>
    <property type="match status" value="1"/>
</dbReference>
<sequence length="434" mass="48402">MSSADPLVVLLRRALRKHPAGALCVAFSGGPDSTALLHVLAGIEEARARGLRAVHVDHGLHAHSGAWAEQARQFCSVLEIECTVVRVQVERHGGEGIEAAARHARYAAFAEVLRAGEWLLPGHHRDDQAETVLLKLLRGSGPEGLGGMRELRPLGAGMLWRPLLQTPREVLRQYVQRHHLPVIDDPSNADTQLSRNYLRNEILPHVVGHWPHAIDSILHAAAHQRAAADALRTQWLASFAQLHDNATGSLDAAAWLALPPALRDPLLDHWLRARGRRIPTLAQRAQIERQLRELREGRVPCIHWPDTDLRIWKGRLWALAPARTLPPDWQAAWTGQPLTLPDGSLLAWQGPPLREALTVRLRRGGERIRPSGDRHTRELRDLFQQAGLPPWRRAACPLIYAGDELLAVADRWRSEAGEIWFRGAGGTPHWRCAD</sequence>
<keyword evidence="11" id="KW-1185">Reference proteome</keyword>
<dbReference type="GO" id="GO:0005524">
    <property type="term" value="F:ATP binding"/>
    <property type="evidence" value="ECO:0007669"/>
    <property type="project" value="UniProtKB-UniRule"/>
</dbReference>
<dbReference type="CDD" id="cd01992">
    <property type="entry name" value="TilS_N"/>
    <property type="match status" value="1"/>
</dbReference>
<dbReference type="GO" id="GO:0032267">
    <property type="term" value="F:tRNA(Ile)-lysidine synthase activity"/>
    <property type="evidence" value="ECO:0007669"/>
    <property type="project" value="UniProtKB-EC"/>
</dbReference>
<evidence type="ECO:0000256" key="6">
    <source>
        <dbReference type="ARBA" id="ARBA00022840"/>
    </source>
</evidence>
<dbReference type="SUPFAM" id="SSF82829">
    <property type="entry name" value="MesJ substrate recognition domain-like"/>
    <property type="match status" value="1"/>
</dbReference>
<dbReference type="EMBL" id="FONH01000019">
    <property type="protein sequence ID" value="SFF46261.1"/>
    <property type="molecule type" value="Genomic_DNA"/>
</dbReference>
<keyword evidence="4 8" id="KW-0819">tRNA processing</keyword>
<dbReference type="EC" id="6.3.4.19" evidence="8"/>
<dbReference type="Proteomes" id="UP000199477">
    <property type="component" value="Unassembled WGS sequence"/>
</dbReference>
<evidence type="ECO:0000256" key="5">
    <source>
        <dbReference type="ARBA" id="ARBA00022741"/>
    </source>
</evidence>
<dbReference type="Gene3D" id="1.20.59.20">
    <property type="match status" value="1"/>
</dbReference>
<evidence type="ECO:0000256" key="7">
    <source>
        <dbReference type="ARBA" id="ARBA00048539"/>
    </source>
</evidence>
<reference evidence="11" key="1">
    <citation type="submission" date="2016-10" db="EMBL/GenBank/DDBJ databases">
        <authorList>
            <person name="Varghese N."/>
            <person name="Submissions S."/>
        </authorList>
    </citation>
    <scope>NUCLEOTIDE SEQUENCE [LARGE SCALE GENOMIC DNA]</scope>
    <source>
        <strain evidence="11">UNC178MFTsu3.1</strain>
    </source>
</reference>
<name>A0A1I2J0K1_9GAMM</name>
<dbReference type="Pfam" id="PF09179">
    <property type="entry name" value="TilS"/>
    <property type="match status" value="1"/>
</dbReference>
<organism evidence="10 11">
    <name type="scientific">Dyella marensis</name>
    <dbReference type="NCBI Taxonomy" id="500610"/>
    <lineage>
        <taxon>Bacteria</taxon>
        <taxon>Pseudomonadati</taxon>
        <taxon>Pseudomonadota</taxon>
        <taxon>Gammaproteobacteria</taxon>
        <taxon>Lysobacterales</taxon>
        <taxon>Rhodanobacteraceae</taxon>
        <taxon>Dyella</taxon>
    </lineage>
</organism>
<evidence type="ECO:0000256" key="2">
    <source>
        <dbReference type="ARBA" id="ARBA00022490"/>
    </source>
</evidence>
<feature type="binding site" evidence="8">
    <location>
        <begin position="28"/>
        <end position="33"/>
    </location>
    <ligand>
        <name>ATP</name>
        <dbReference type="ChEBI" id="CHEBI:30616"/>
    </ligand>
</feature>
<feature type="domain" description="Lysidine-tRNA(Ile) synthetase C-terminal" evidence="9">
    <location>
        <begin position="357"/>
        <end position="430"/>
    </location>
</feature>
<dbReference type="PANTHER" id="PTHR43033">
    <property type="entry name" value="TRNA(ILE)-LYSIDINE SYNTHASE-RELATED"/>
    <property type="match status" value="1"/>
</dbReference>
<comment type="similarity">
    <text evidence="8">Belongs to the tRNA(Ile)-lysidine synthase family.</text>
</comment>
<dbReference type="InterPro" id="IPR012795">
    <property type="entry name" value="tRNA_Ile_lys_synt_N"/>
</dbReference>
<dbReference type="SMART" id="SM00977">
    <property type="entry name" value="TilS_C"/>
    <property type="match status" value="1"/>
</dbReference>
<dbReference type="RefSeq" id="WP_245778726.1">
    <property type="nucleotide sequence ID" value="NZ_FONH01000019.1"/>
</dbReference>
<dbReference type="Pfam" id="PF01171">
    <property type="entry name" value="ATP_bind_3"/>
    <property type="match status" value="1"/>
</dbReference>
<protein>
    <recommendedName>
        <fullName evidence="8">tRNA(Ile)-lysidine synthase</fullName>
        <ecNumber evidence="8">6.3.4.19</ecNumber>
    </recommendedName>
    <alternativeName>
        <fullName evidence="8">tRNA(Ile)-2-lysyl-cytidine synthase</fullName>
    </alternativeName>
    <alternativeName>
        <fullName evidence="8">tRNA(Ile)-lysidine synthetase</fullName>
    </alternativeName>
</protein>
<keyword evidence="6 8" id="KW-0067">ATP-binding</keyword>
<dbReference type="SUPFAM" id="SSF56037">
    <property type="entry name" value="PheT/TilS domain"/>
    <property type="match status" value="1"/>
</dbReference>
<keyword evidence="5 8" id="KW-0547">Nucleotide-binding</keyword>
<evidence type="ECO:0000256" key="1">
    <source>
        <dbReference type="ARBA" id="ARBA00004496"/>
    </source>
</evidence>
<dbReference type="Gene3D" id="3.40.50.620">
    <property type="entry name" value="HUPs"/>
    <property type="match status" value="1"/>
</dbReference>
<comment type="function">
    <text evidence="8">Ligates lysine onto the cytidine present at position 34 of the AUA codon-specific tRNA(Ile) that contains the anticodon CAU, in an ATP-dependent manner. Cytidine is converted to lysidine, thus changing the amino acid specificity of the tRNA from methionine to isoleucine.</text>
</comment>
<evidence type="ECO:0000256" key="8">
    <source>
        <dbReference type="HAMAP-Rule" id="MF_01161"/>
    </source>
</evidence>
<dbReference type="SUPFAM" id="SSF52402">
    <property type="entry name" value="Adenine nucleotide alpha hydrolases-like"/>
    <property type="match status" value="1"/>
</dbReference>
<accession>A0A1I2J0K1</accession>
<dbReference type="InterPro" id="IPR011063">
    <property type="entry name" value="TilS/TtcA_N"/>
</dbReference>
<comment type="subcellular location">
    <subcellularLocation>
        <location evidence="1 8">Cytoplasm</location>
    </subcellularLocation>
</comment>
<dbReference type="GO" id="GO:0006400">
    <property type="term" value="P:tRNA modification"/>
    <property type="evidence" value="ECO:0007669"/>
    <property type="project" value="UniProtKB-UniRule"/>
</dbReference>
<evidence type="ECO:0000256" key="3">
    <source>
        <dbReference type="ARBA" id="ARBA00022598"/>
    </source>
</evidence>
<proteinExistence type="inferred from homology"/>
<comment type="catalytic activity">
    <reaction evidence="7 8">
        <text>cytidine(34) in tRNA(Ile2) + L-lysine + ATP = lysidine(34) in tRNA(Ile2) + AMP + diphosphate + H(+)</text>
        <dbReference type="Rhea" id="RHEA:43744"/>
        <dbReference type="Rhea" id="RHEA-COMP:10625"/>
        <dbReference type="Rhea" id="RHEA-COMP:10670"/>
        <dbReference type="ChEBI" id="CHEBI:15378"/>
        <dbReference type="ChEBI" id="CHEBI:30616"/>
        <dbReference type="ChEBI" id="CHEBI:32551"/>
        <dbReference type="ChEBI" id="CHEBI:33019"/>
        <dbReference type="ChEBI" id="CHEBI:82748"/>
        <dbReference type="ChEBI" id="CHEBI:83665"/>
        <dbReference type="ChEBI" id="CHEBI:456215"/>
        <dbReference type="EC" id="6.3.4.19"/>
    </reaction>
</comment>
<dbReference type="InterPro" id="IPR012094">
    <property type="entry name" value="tRNA_Ile_lys_synt"/>
</dbReference>
<dbReference type="HAMAP" id="MF_01161">
    <property type="entry name" value="tRNA_Ile_lys_synt"/>
    <property type="match status" value="1"/>
</dbReference>
<keyword evidence="2 8" id="KW-0963">Cytoplasm</keyword>
<dbReference type="NCBIfam" id="TIGR02433">
    <property type="entry name" value="lysidine_TilS_C"/>
    <property type="match status" value="1"/>
</dbReference>
<gene>
    <name evidence="8" type="primary">tilS</name>
    <name evidence="10" type="ORF">SAMN02799615_03678</name>
</gene>
<evidence type="ECO:0000259" key="9">
    <source>
        <dbReference type="SMART" id="SM00977"/>
    </source>
</evidence>
<dbReference type="STRING" id="500610.SAMN02799615_03678"/>
<evidence type="ECO:0000256" key="4">
    <source>
        <dbReference type="ARBA" id="ARBA00022694"/>
    </source>
</evidence>
<dbReference type="InterPro" id="IPR015262">
    <property type="entry name" value="tRNA_Ile_lys_synt_subst-bd"/>
</dbReference>
<dbReference type="AlphaFoldDB" id="A0A1I2J0K1"/>
<evidence type="ECO:0000313" key="11">
    <source>
        <dbReference type="Proteomes" id="UP000199477"/>
    </source>
</evidence>
<dbReference type="InterPro" id="IPR012796">
    <property type="entry name" value="Lysidine-tRNA-synth_C"/>
</dbReference>